<dbReference type="GO" id="GO:0070492">
    <property type="term" value="F:oligosaccharide binding"/>
    <property type="evidence" value="ECO:0007669"/>
    <property type="project" value="TreeGrafter"/>
</dbReference>
<organism evidence="3 4">
    <name type="scientific">Desmophyllum pertusum</name>
    <dbReference type="NCBI Taxonomy" id="174260"/>
    <lineage>
        <taxon>Eukaryota</taxon>
        <taxon>Metazoa</taxon>
        <taxon>Cnidaria</taxon>
        <taxon>Anthozoa</taxon>
        <taxon>Hexacorallia</taxon>
        <taxon>Scleractinia</taxon>
        <taxon>Caryophylliina</taxon>
        <taxon>Caryophylliidae</taxon>
        <taxon>Desmophyllum</taxon>
    </lineage>
</organism>
<keyword evidence="4" id="KW-1185">Reference proteome</keyword>
<dbReference type="Proteomes" id="UP001163046">
    <property type="component" value="Unassembled WGS sequence"/>
</dbReference>
<protein>
    <recommendedName>
        <fullName evidence="5">Apple domain-containing protein</fullName>
    </recommendedName>
</protein>
<feature type="signal peptide" evidence="2">
    <location>
        <begin position="1"/>
        <end position="19"/>
    </location>
</feature>
<evidence type="ECO:0000313" key="3">
    <source>
        <dbReference type="EMBL" id="KAJ7321497.1"/>
    </source>
</evidence>
<dbReference type="PANTHER" id="PTHR16146">
    <property type="entry name" value="INTELECTIN"/>
    <property type="match status" value="1"/>
</dbReference>
<dbReference type="EMBL" id="MU827826">
    <property type="protein sequence ID" value="KAJ7321497.1"/>
    <property type="molecule type" value="Genomic_DNA"/>
</dbReference>
<comment type="caution">
    <text evidence="3">The sequence shown here is derived from an EMBL/GenBank/DDBJ whole genome shotgun (WGS) entry which is preliminary data.</text>
</comment>
<reference evidence="3" key="1">
    <citation type="submission" date="2023-01" db="EMBL/GenBank/DDBJ databases">
        <title>Genome assembly of the deep-sea coral Lophelia pertusa.</title>
        <authorList>
            <person name="Herrera S."/>
            <person name="Cordes E."/>
        </authorList>
    </citation>
    <scope>NUCLEOTIDE SEQUENCE</scope>
    <source>
        <strain evidence="3">USNM1676648</strain>
        <tissue evidence="3">Polyp</tissue>
    </source>
</reference>
<evidence type="ECO:0000313" key="4">
    <source>
        <dbReference type="Proteomes" id="UP001163046"/>
    </source>
</evidence>
<dbReference type="OrthoDB" id="5984141at2759"/>
<gene>
    <name evidence="3" type="ORF">OS493_034551</name>
</gene>
<evidence type="ECO:0000256" key="1">
    <source>
        <dbReference type="ARBA" id="ARBA00023157"/>
    </source>
</evidence>
<dbReference type="GO" id="GO:0005615">
    <property type="term" value="C:extracellular space"/>
    <property type="evidence" value="ECO:0007669"/>
    <property type="project" value="TreeGrafter"/>
</dbReference>
<evidence type="ECO:0000256" key="2">
    <source>
        <dbReference type="SAM" id="SignalP"/>
    </source>
</evidence>
<sequence length="348" mass="37870">MFLVAIFFLFLYKIAPSASTTHEDGYFPGHVEEIIFNVDWMTCLTACHDKPTCISYNYCKENMTCEMNSNGIKPEQCKSKSVIYLRGWIFHQIRPVPEEIHVPELGDDPSRPAKSCKQILTERGNVGNSAYYIGTESENSLVYCQMESIAECGGEGGWTLAMKINGSKGTFSFNSPLWTNKDVYNPEEAKDLSDTEAKSAAFSALLNVESLCVGMKVNGHIKWLKIPITKNGASVQGIFIGDTYENINIDLSKWKSLISESSIHDGNVCSRSEGFNVRPGSSANGAKARIGLVGFKTCGSGDPVSRIGFGTEGGSGGMDSNNTCGNEATAVAVNGFKSIKAFCYILIK</sequence>
<keyword evidence="2" id="KW-0732">Signal</keyword>
<dbReference type="PANTHER" id="PTHR16146:SF46">
    <property type="entry name" value="INTELECTIN-1A-RELATED"/>
    <property type="match status" value="1"/>
</dbReference>
<accession>A0A9W9YB06</accession>
<dbReference type="AlphaFoldDB" id="A0A9W9YB06"/>
<keyword evidence="1" id="KW-1015">Disulfide bond</keyword>
<feature type="chain" id="PRO_5040819942" description="Apple domain-containing protein" evidence="2">
    <location>
        <begin position="20"/>
        <end position="348"/>
    </location>
</feature>
<evidence type="ECO:0008006" key="5">
    <source>
        <dbReference type="Google" id="ProtNLM"/>
    </source>
</evidence>
<name>A0A9W9YB06_9CNID</name>
<proteinExistence type="predicted"/>